<accession>A0A232F3I8</accession>
<organism evidence="2 3">
    <name type="scientific">Trichomalopsis sarcophagae</name>
    <dbReference type="NCBI Taxonomy" id="543379"/>
    <lineage>
        <taxon>Eukaryota</taxon>
        <taxon>Metazoa</taxon>
        <taxon>Ecdysozoa</taxon>
        <taxon>Arthropoda</taxon>
        <taxon>Hexapoda</taxon>
        <taxon>Insecta</taxon>
        <taxon>Pterygota</taxon>
        <taxon>Neoptera</taxon>
        <taxon>Endopterygota</taxon>
        <taxon>Hymenoptera</taxon>
        <taxon>Apocrita</taxon>
        <taxon>Proctotrupomorpha</taxon>
        <taxon>Chalcidoidea</taxon>
        <taxon>Pteromalidae</taxon>
        <taxon>Pteromalinae</taxon>
        <taxon>Trichomalopsis</taxon>
    </lineage>
</organism>
<reference evidence="2 3" key="1">
    <citation type="journal article" date="2017" name="Curr. Biol.">
        <title>The Evolution of Venom by Co-option of Single-Copy Genes.</title>
        <authorList>
            <person name="Martinson E.O."/>
            <person name="Mrinalini"/>
            <person name="Kelkar Y.D."/>
            <person name="Chang C.H."/>
            <person name="Werren J.H."/>
        </authorList>
    </citation>
    <scope>NUCLEOTIDE SEQUENCE [LARGE SCALE GENOMIC DNA]</scope>
    <source>
        <strain evidence="2 3">Alberta</strain>
        <tissue evidence="2">Whole body</tissue>
    </source>
</reference>
<keyword evidence="3" id="KW-1185">Reference proteome</keyword>
<feature type="compositionally biased region" description="Polar residues" evidence="1">
    <location>
        <begin position="9"/>
        <end position="37"/>
    </location>
</feature>
<feature type="compositionally biased region" description="Acidic residues" evidence="1">
    <location>
        <begin position="117"/>
        <end position="135"/>
    </location>
</feature>
<gene>
    <name evidence="2" type="ORF">TSAR_005107</name>
</gene>
<evidence type="ECO:0000256" key="1">
    <source>
        <dbReference type="SAM" id="MobiDB-lite"/>
    </source>
</evidence>
<feature type="region of interest" description="Disordered" evidence="1">
    <location>
        <begin position="1"/>
        <end position="71"/>
    </location>
</feature>
<sequence length="152" mass="16616">MLPSDTESHQSAASFMQDTAASSPPNNKFKNLFQHRSLSQRHKNQSQVNSENAGETAVGIDDNDTDDELGGLNLSNLNNLAANNADINDIAAADVDARNDGADGPDNIVNRENNDVIQEEVDDEEQLDDNIENEADNNQNRGNDADISIRYF</sequence>
<dbReference type="Proteomes" id="UP000215335">
    <property type="component" value="Unassembled WGS sequence"/>
</dbReference>
<dbReference type="EMBL" id="NNAY01001117">
    <property type="protein sequence ID" value="OXU25079.1"/>
    <property type="molecule type" value="Genomic_DNA"/>
</dbReference>
<feature type="region of interest" description="Disordered" evidence="1">
    <location>
        <begin position="98"/>
        <end position="147"/>
    </location>
</feature>
<proteinExistence type="predicted"/>
<evidence type="ECO:0000313" key="3">
    <source>
        <dbReference type="Proteomes" id="UP000215335"/>
    </source>
</evidence>
<name>A0A232F3I8_9HYME</name>
<dbReference type="AlphaFoldDB" id="A0A232F3I8"/>
<comment type="caution">
    <text evidence="2">The sequence shown here is derived from an EMBL/GenBank/DDBJ whole genome shotgun (WGS) entry which is preliminary data.</text>
</comment>
<protein>
    <submittedName>
        <fullName evidence="2">Uncharacterized protein</fullName>
    </submittedName>
</protein>
<evidence type="ECO:0000313" key="2">
    <source>
        <dbReference type="EMBL" id="OXU25079.1"/>
    </source>
</evidence>